<organism evidence="1 2">
    <name type="scientific">Metabacillus litoralis</name>
    <dbReference type="NCBI Taxonomy" id="152268"/>
    <lineage>
        <taxon>Bacteria</taxon>
        <taxon>Bacillati</taxon>
        <taxon>Bacillota</taxon>
        <taxon>Bacilli</taxon>
        <taxon>Bacillales</taxon>
        <taxon>Bacillaceae</taxon>
        <taxon>Metabacillus</taxon>
    </lineage>
</organism>
<name>A0A5C6W3K4_9BACI</name>
<accession>A0A5C6W3K4</accession>
<dbReference type="SUPFAM" id="SSF53795">
    <property type="entry name" value="PEP carboxykinase-like"/>
    <property type="match status" value="1"/>
</dbReference>
<keyword evidence="2" id="KW-1185">Reference proteome</keyword>
<dbReference type="InterPro" id="IPR027417">
    <property type="entry name" value="P-loop_NTPase"/>
</dbReference>
<reference evidence="1 2" key="1">
    <citation type="journal article" date="2005" name="Int. J. Syst. Evol. Microbiol.">
        <title>Bacillus litoralis sp. nov., isolated from a tidal flat of the Yellow Sea in Korea.</title>
        <authorList>
            <person name="Yoon J.H."/>
            <person name="Oh T.K."/>
        </authorList>
    </citation>
    <scope>NUCLEOTIDE SEQUENCE [LARGE SCALE GENOMIC DNA]</scope>
    <source>
        <strain evidence="1 2">SW-211</strain>
    </source>
</reference>
<evidence type="ECO:0008006" key="3">
    <source>
        <dbReference type="Google" id="ProtNLM"/>
    </source>
</evidence>
<dbReference type="RefSeq" id="WP_146946386.1">
    <property type="nucleotide sequence ID" value="NZ_VOQF01000002.1"/>
</dbReference>
<evidence type="ECO:0000313" key="2">
    <source>
        <dbReference type="Proteomes" id="UP000321363"/>
    </source>
</evidence>
<dbReference type="Proteomes" id="UP000321363">
    <property type="component" value="Unassembled WGS sequence"/>
</dbReference>
<comment type="caution">
    <text evidence="1">The sequence shown here is derived from an EMBL/GenBank/DDBJ whole genome shotgun (WGS) entry which is preliminary data.</text>
</comment>
<gene>
    <name evidence="1" type="ORF">FS935_04620</name>
</gene>
<protein>
    <recommendedName>
        <fullName evidence="3">Aldolase</fullName>
    </recommendedName>
</protein>
<evidence type="ECO:0000313" key="1">
    <source>
        <dbReference type="EMBL" id="TXC92343.1"/>
    </source>
</evidence>
<dbReference type="EMBL" id="VOQF01000002">
    <property type="protein sequence ID" value="TXC92343.1"/>
    <property type="molecule type" value="Genomic_DNA"/>
</dbReference>
<dbReference type="AlphaFoldDB" id="A0A5C6W3K4"/>
<dbReference type="Gene3D" id="3.40.50.300">
    <property type="entry name" value="P-loop containing nucleotide triphosphate hydrolases"/>
    <property type="match status" value="1"/>
</dbReference>
<proteinExistence type="predicted"/>
<sequence>MTSTLIKIGEHTFNVKTQSTNVFSYINKHFRTMAMAKNNMDNSPTIEIDFNYGKSFVNFDVIITNHRDKICYERKDYLLEINSDYKFAKLFVYNEFALKHALLNLYSSFIVHHNWGILLHSSCVINNHGACVFSGQSGAGKSTAARLSQPRELLSDEATLIKITENEVIVFDSPFRSELESTHIQSTYPLASINFLNQSLVNKRYKLSKSEGFSLLIDKVFFWTSSKEEMRKIFNLLKLLAQQVPMHNLYFQKNNTFWEMIS</sequence>
<dbReference type="OrthoDB" id="116421at2"/>